<dbReference type="UniPathway" id="UPA00074">
    <property type="reaction ID" value="UER00128"/>
</dbReference>
<dbReference type="SUPFAM" id="SSF52317">
    <property type="entry name" value="Class I glutamine amidotransferase-like"/>
    <property type="match status" value="1"/>
</dbReference>
<dbReference type="EMBL" id="LGFG01000048">
    <property type="protein sequence ID" value="KUK23137.1"/>
    <property type="molecule type" value="Genomic_DNA"/>
</dbReference>
<proteinExistence type="inferred from homology"/>
<evidence type="ECO:0000256" key="7">
    <source>
        <dbReference type="ARBA" id="ARBA00022962"/>
    </source>
</evidence>
<comment type="catalytic activity">
    <reaction evidence="8">
        <text>N(2)-formyl-N(1)-(5-phospho-beta-D-ribosyl)glycinamide + L-glutamine + ATP + H2O = 2-formamido-N(1)-(5-O-phospho-beta-D-ribosyl)acetamidine + L-glutamate + ADP + phosphate + H(+)</text>
        <dbReference type="Rhea" id="RHEA:17129"/>
        <dbReference type="ChEBI" id="CHEBI:15377"/>
        <dbReference type="ChEBI" id="CHEBI:15378"/>
        <dbReference type="ChEBI" id="CHEBI:29985"/>
        <dbReference type="ChEBI" id="CHEBI:30616"/>
        <dbReference type="ChEBI" id="CHEBI:43474"/>
        <dbReference type="ChEBI" id="CHEBI:58359"/>
        <dbReference type="ChEBI" id="CHEBI:147286"/>
        <dbReference type="ChEBI" id="CHEBI:147287"/>
        <dbReference type="ChEBI" id="CHEBI:456216"/>
        <dbReference type="EC" id="6.3.5.3"/>
    </reaction>
</comment>
<keyword evidence="7 8" id="KW-0315">Glutamine amidotransferase</keyword>
<dbReference type="GO" id="GO:0005524">
    <property type="term" value="F:ATP binding"/>
    <property type="evidence" value="ECO:0007669"/>
    <property type="project" value="UniProtKB-KW"/>
</dbReference>
<dbReference type="GO" id="GO:0004642">
    <property type="term" value="F:phosphoribosylformylglycinamidine synthase activity"/>
    <property type="evidence" value="ECO:0007669"/>
    <property type="project" value="UniProtKB-UniRule"/>
</dbReference>
<dbReference type="NCBIfam" id="NF002957">
    <property type="entry name" value="PRK03619.1"/>
    <property type="match status" value="1"/>
</dbReference>
<keyword evidence="2 8" id="KW-0436">Ligase</keyword>
<dbReference type="HAMAP" id="MF_00421">
    <property type="entry name" value="PurQ"/>
    <property type="match status" value="1"/>
</dbReference>
<reference evidence="9 10" key="1">
    <citation type="journal article" date="2015" name="MBio">
        <title>Genome-Resolved Metagenomic Analysis Reveals Roles for Candidate Phyla and Other Microbial Community Members in Biogeochemical Transformations in Oil Reservoirs.</title>
        <authorList>
            <person name="Hu P."/>
            <person name="Tom L."/>
            <person name="Singh A."/>
            <person name="Thomas B.C."/>
            <person name="Baker B.J."/>
            <person name="Piceno Y.M."/>
            <person name="Andersen G.L."/>
            <person name="Banfield J.F."/>
        </authorList>
    </citation>
    <scope>NUCLEOTIDE SEQUENCE [LARGE SCALE GENOMIC DNA]</scope>
    <source>
        <strain evidence="9">46_26</strain>
    </source>
</reference>
<feature type="active site" evidence="8">
    <location>
        <position position="186"/>
    </location>
</feature>
<comment type="pathway">
    <text evidence="8">Purine metabolism; IMP biosynthesis via de novo pathway; 5-amino-1-(5-phospho-D-ribosyl)imidazole from N(2)-formyl-N(1)-(5-phospho-D-ribosyl)glycinamide: step 1/2.</text>
</comment>
<dbReference type="GO" id="GO:0005737">
    <property type="term" value="C:cytoplasm"/>
    <property type="evidence" value="ECO:0007669"/>
    <property type="project" value="UniProtKB-SubCell"/>
</dbReference>
<evidence type="ECO:0000256" key="3">
    <source>
        <dbReference type="ARBA" id="ARBA00022741"/>
    </source>
</evidence>
<evidence type="ECO:0000313" key="10">
    <source>
        <dbReference type="Proteomes" id="UP000058636"/>
    </source>
</evidence>
<name>A0A101EQP8_9THEM</name>
<evidence type="ECO:0000256" key="8">
    <source>
        <dbReference type="HAMAP-Rule" id="MF_00421"/>
    </source>
</evidence>
<dbReference type="AlphaFoldDB" id="A0A101EQP8"/>
<dbReference type="InterPro" id="IPR010075">
    <property type="entry name" value="PRibForGlyAmidine_synth_PurQ"/>
</dbReference>
<dbReference type="Gene3D" id="3.40.50.880">
    <property type="match status" value="1"/>
</dbReference>
<feature type="active site" description="Nucleophile" evidence="8">
    <location>
        <position position="86"/>
    </location>
</feature>
<comment type="catalytic activity">
    <reaction evidence="8">
        <text>L-glutamine + H2O = L-glutamate + NH4(+)</text>
        <dbReference type="Rhea" id="RHEA:15889"/>
        <dbReference type="ChEBI" id="CHEBI:15377"/>
        <dbReference type="ChEBI" id="CHEBI:28938"/>
        <dbReference type="ChEBI" id="CHEBI:29985"/>
        <dbReference type="ChEBI" id="CHEBI:58359"/>
        <dbReference type="EC" id="3.5.1.2"/>
    </reaction>
</comment>
<dbReference type="GO" id="GO:0004359">
    <property type="term" value="F:glutaminase activity"/>
    <property type="evidence" value="ECO:0007669"/>
    <property type="project" value="UniProtKB-EC"/>
</dbReference>
<dbReference type="Pfam" id="PF13507">
    <property type="entry name" value="GATase_5"/>
    <property type="match status" value="1"/>
</dbReference>
<evidence type="ECO:0000256" key="6">
    <source>
        <dbReference type="ARBA" id="ARBA00022840"/>
    </source>
</evidence>
<evidence type="ECO:0000313" key="9">
    <source>
        <dbReference type="EMBL" id="KUK23137.1"/>
    </source>
</evidence>
<comment type="subcellular location">
    <subcellularLocation>
        <location evidence="8">Cytoplasm</location>
    </subcellularLocation>
</comment>
<dbReference type="PANTHER" id="PTHR47552">
    <property type="entry name" value="PHOSPHORIBOSYLFORMYLGLYCINAMIDINE SYNTHASE SUBUNIT PURQ"/>
    <property type="match status" value="1"/>
</dbReference>
<dbReference type="InterPro" id="IPR029062">
    <property type="entry name" value="Class_I_gatase-like"/>
</dbReference>
<keyword evidence="3 8" id="KW-0547">Nucleotide-binding</keyword>
<gene>
    <name evidence="8" type="primary">purQ</name>
    <name evidence="9" type="ORF">XD57_0760</name>
</gene>
<evidence type="ECO:0000256" key="2">
    <source>
        <dbReference type="ARBA" id="ARBA00022598"/>
    </source>
</evidence>
<evidence type="ECO:0000256" key="4">
    <source>
        <dbReference type="ARBA" id="ARBA00022755"/>
    </source>
</evidence>
<keyword evidence="1 8" id="KW-0963">Cytoplasm</keyword>
<dbReference type="EC" id="3.5.1.2" evidence="8"/>
<dbReference type="NCBIfam" id="TIGR01737">
    <property type="entry name" value="FGAM_synth_I"/>
    <property type="match status" value="1"/>
</dbReference>
<dbReference type="RefSeq" id="WP_004080023.1">
    <property type="nucleotide sequence ID" value="NZ_DAITJQ010000001.1"/>
</dbReference>
<keyword evidence="5 8" id="KW-0378">Hydrolase</keyword>
<evidence type="ECO:0000256" key="5">
    <source>
        <dbReference type="ARBA" id="ARBA00022801"/>
    </source>
</evidence>
<dbReference type="PROSITE" id="PS51273">
    <property type="entry name" value="GATASE_TYPE_1"/>
    <property type="match status" value="1"/>
</dbReference>
<dbReference type="EC" id="6.3.5.3" evidence="8"/>
<dbReference type="SMART" id="SM01211">
    <property type="entry name" value="GATase_5"/>
    <property type="match status" value="1"/>
</dbReference>
<accession>A0A101EQP8</accession>
<organism evidence="9 10">
    <name type="scientific">Thermotoga petrophila</name>
    <dbReference type="NCBI Taxonomy" id="93929"/>
    <lineage>
        <taxon>Bacteria</taxon>
        <taxon>Thermotogati</taxon>
        <taxon>Thermotogota</taxon>
        <taxon>Thermotogae</taxon>
        <taxon>Thermotogales</taxon>
        <taxon>Thermotogaceae</taxon>
        <taxon>Thermotoga</taxon>
    </lineage>
</organism>
<feature type="active site" evidence="8">
    <location>
        <position position="188"/>
    </location>
</feature>
<dbReference type="GO" id="GO:0006189">
    <property type="term" value="P:'de novo' IMP biosynthetic process"/>
    <property type="evidence" value="ECO:0007669"/>
    <property type="project" value="UniProtKB-UniRule"/>
</dbReference>
<dbReference type="PIRSF" id="PIRSF001586">
    <property type="entry name" value="FGAM_synth_I"/>
    <property type="match status" value="1"/>
</dbReference>
<protein>
    <recommendedName>
        <fullName evidence="8">Phosphoribosylformylglycinamidine synthase subunit PurQ</fullName>
        <shortName evidence="8">FGAM synthase</shortName>
        <ecNumber evidence="8">6.3.5.3</ecNumber>
    </recommendedName>
    <alternativeName>
        <fullName evidence="8">Formylglycinamide ribonucleotide amidotransferase subunit I</fullName>
        <shortName evidence="8">FGAR amidotransferase I</shortName>
        <shortName evidence="8">FGAR-AT I</shortName>
    </alternativeName>
    <alternativeName>
        <fullName evidence="8">Glutaminase PurQ</fullName>
        <ecNumber evidence="8">3.5.1.2</ecNumber>
    </alternativeName>
    <alternativeName>
        <fullName evidence="8">Phosphoribosylformylglycinamidine synthase subunit I</fullName>
    </alternativeName>
</protein>
<keyword evidence="6 8" id="KW-0067">ATP-binding</keyword>
<keyword evidence="4 8" id="KW-0658">Purine biosynthesis</keyword>
<dbReference type="PATRIC" id="fig|93930.3.peg.1611"/>
<dbReference type="SMR" id="A0A101EQP8"/>
<comment type="subunit">
    <text evidence="8">Part of the FGAM synthase complex composed of 1 PurL, 1 PurQ and 2 PurS subunits.</text>
</comment>
<dbReference type="PANTHER" id="PTHR47552:SF1">
    <property type="entry name" value="PHOSPHORIBOSYLFORMYLGLYCINAMIDINE SYNTHASE SUBUNIT PURQ"/>
    <property type="match status" value="1"/>
</dbReference>
<dbReference type="CDD" id="cd01740">
    <property type="entry name" value="GATase1_FGAR_AT"/>
    <property type="match status" value="1"/>
</dbReference>
<dbReference type="Proteomes" id="UP000058636">
    <property type="component" value="Unassembled WGS sequence"/>
</dbReference>
<evidence type="ECO:0000256" key="1">
    <source>
        <dbReference type="ARBA" id="ARBA00022490"/>
    </source>
</evidence>
<comment type="caution">
    <text evidence="9">The sequence shown here is derived from an EMBL/GenBank/DDBJ whole genome shotgun (WGS) entry which is preliminary data.</text>
</comment>
<comment type="function">
    <text evidence="8">Part of the phosphoribosylformylglycinamidine synthase complex involved in the purines biosynthetic pathway. Catalyzes the ATP-dependent conversion of formylglycinamide ribonucleotide (FGAR) and glutamine to yield formylglycinamidine ribonucleotide (FGAM) and glutamate. The FGAM synthase complex is composed of three subunits. PurQ produces an ammonia molecule by converting glutamine to glutamate. PurL transfers the ammonia molecule to FGAR to form FGAM in an ATP-dependent manner. PurS interacts with PurQ and PurL and is thought to assist in the transfer of the ammonia molecule from PurQ to PurL.</text>
</comment>
<sequence length="213" mass="23588">MKPRACVVVYPGSNCDRDAYHALEINGFEPSYVGLDDKLDDYELIILPGGFSYGDYLRPGAVAAREKIAFEIAKAAERGKLIMGICNGFQILIEMGLLKGALLQNSSGKFICKWVDLIVENNDTPFTNAFEKGEKIRIPIAHGFGRYVKIDDVNVVLRYVKDVNGSDERIAGVLNESGNVFGLMPHPERAVEELIGGEDGKKVFQSILNYLKR</sequence>